<feature type="domain" description="Response regulatory" evidence="2">
    <location>
        <begin position="3"/>
        <end position="118"/>
    </location>
</feature>
<evidence type="ECO:0000313" key="3">
    <source>
        <dbReference type="EMBL" id="QDS98915.1"/>
    </source>
</evidence>
<evidence type="ECO:0000256" key="1">
    <source>
        <dbReference type="PROSITE-ProRule" id="PRU00169"/>
    </source>
</evidence>
<proteinExistence type="predicted"/>
<evidence type="ECO:0000313" key="4">
    <source>
        <dbReference type="Proteomes" id="UP000319852"/>
    </source>
</evidence>
<protein>
    <recommendedName>
        <fullName evidence="2">Response regulatory domain-containing protein</fullName>
    </recommendedName>
</protein>
<reference evidence="3 4" key="1">
    <citation type="submission" date="2019-02" db="EMBL/GenBank/DDBJ databases">
        <title>Deep-cultivation of Planctomycetes and their phenomic and genomic characterization uncovers novel biology.</title>
        <authorList>
            <person name="Wiegand S."/>
            <person name="Jogler M."/>
            <person name="Boedeker C."/>
            <person name="Pinto D."/>
            <person name="Vollmers J."/>
            <person name="Rivas-Marin E."/>
            <person name="Kohn T."/>
            <person name="Peeters S.H."/>
            <person name="Heuer A."/>
            <person name="Rast P."/>
            <person name="Oberbeckmann S."/>
            <person name="Bunk B."/>
            <person name="Jeske O."/>
            <person name="Meyerdierks A."/>
            <person name="Storesund J.E."/>
            <person name="Kallscheuer N."/>
            <person name="Luecker S."/>
            <person name="Lage O.M."/>
            <person name="Pohl T."/>
            <person name="Merkel B.J."/>
            <person name="Hornburger P."/>
            <person name="Mueller R.-W."/>
            <person name="Bruemmer F."/>
            <person name="Labrenz M."/>
            <person name="Spormann A.M."/>
            <person name="Op den Camp H."/>
            <person name="Overmann J."/>
            <person name="Amann R."/>
            <person name="Jetten M.S.M."/>
            <person name="Mascher T."/>
            <person name="Medema M.H."/>
            <person name="Devos D.P."/>
            <person name="Kaster A.-K."/>
            <person name="Ovreas L."/>
            <person name="Rohde M."/>
            <person name="Galperin M.Y."/>
            <person name="Jogler C."/>
        </authorList>
    </citation>
    <scope>NUCLEOTIDE SEQUENCE [LARGE SCALE GENOMIC DNA]</scope>
    <source>
        <strain evidence="3 4">HG15A2</strain>
    </source>
</reference>
<dbReference type="InterPro" id="IPR001789">
    <property type="entry name" value="Sig_transdc_resp-reg_receiver"/>
</dbReference>
<dbReference type="AlphaFoldDB" id="A0A517MVK6"/>
<keyword evidence="1" id="KW-0597">Phosphoprotein</keyword>
<organism evidence="3 4">
    <name type="scientific">Adhaeretor mobilis</name>
    <dbReference type="NCBI Taxonomy" id="1930276"/>
    <lineage>
        <taxon>Bacteria</taxon>
        <taxon>Pseudomonadati</taxon>
        <taxon>Planctomycetota</taxon>
        <taxon>Planctomycetia</taxon>
        <taxon>Pirellulales</taxon>
        <taxon>Lacipirellulaceae</taxon>
        <taxon>Adhaeretor</taxon>
    </lineage>
</organism>
<gene>
    <name evidence="3" type="ORF">HG15A2_22030</name>
</gene>
<sequence>MPLVILLSGDLMSSSRLEGAVRKQSARLAVASSPERALELAADEQARLVLIDLTLGGLDLAVWLPNLREQCGERVAALAYGPHVHEANLQAARQAGCDGVVSRGGLDRKVDELLAGFLA</sequence>
<evidence type="ECO:0000259" key="2">
    <source>
        <dbReference type="PROSITE" id="PS50110"/>
    </source>
</evidence>
<dbReference type="Gene3D" id="3.40.50.2300">
    <property type="match status" value="1"/>
</dbReference>
<dbReference type="EMBL" id="CP036263">
    <property type="protein sequence ID" value="QDS98915.1"/>
    <property type="molecule type" value="Genomic_DNA"/>
</dbReference>
<feature type="modified residue" description="4-aspartylphosphate" evidence="1">
    <location>
        <position position="52"/>
    </location>
</feature>
<dbReference type="OrthoDB" id="291953at2"/>
<name>A0A517MVK6_9BACT</name>
<keyword evidence="4" id="KW-1185">Reference proteome</keyword>
<dbReference type="KEGG" id="amob:HG15A2_22030"/>
<dbReference type="PROSITE" id="PS50110">
    <property type="entry name" value="RESPONSE_REGULATORY"/>
    <property type="match status" value="1"/>
</dbReference>
<dbReference type="GO" id="GO:0000160">
    <property type="term" value="P:phosphorelay signal transduction system"/>
    <property type="evidence" value="ECO:0007669"/>
    <property type="project" value="InterPro"/>
</dbReference>
<dbReference type="Proteomes" id="UP000319852">
    <property type="component" value="Chromosome"/>
</dbReference>
<accession>A0A517MVK6</accession>
<dbReference type="SUPFAM" id="SSF52172">
    <property type="entry name" value="CheY-like"/>
    <property type="match status" value="1"/>
</dbReference>
<dbReference type="InterPro" id="IPR011006">
    <property type="entry name" value="CheY-like_superfamily"/>
</dbReference>